<name>A0A0S4TMW0_RALSL</name>
<accession>A0A0S4TMW0</accession>
<dbReference type="EMBL" id="LN899819">
    <property type="protein sequence ID" value="CUV11396.1"/>
    <property type="molecule type" value="Genomic_DNA"/>
</dbReference>
<dbReference type="AlphaFoldDB" id="A0A0S4TMW0"/>
<gene>
    <name evidence="1" type="ORF">RUN39_v1_130001</name>
</gene>
<proteinExistence type="predicted"/>
<reference evidence="1" key="1">
    <citation type="submission" date="2015-10" db="EMBL/GenBank/DDBJ databases">
        <authorList>
            <person name="Gilbert D.G."/>
        </authorList>
    </citation>
    <scope>NUCLEOTIDE SEQUENCE</scope>
    <source>
        <strain evidence="1">Phyl III-seqv23</strain>
    </source>
</reference>
<protein>
    <submittedName>
        <fullName evidence="1">Uncharacterized protein</fullName>
    </submittedName>
</protein>
<evidence type="ECO:0000313" key="1">
    <source>
        <dbReference type="EMBL" id="CUV11396.1"/>
    </source>
</evidence>
<sequence>MRCWAGSRTASSMKCGASTAWCTTCRASRRPQSSGSDPGLPDDWRPLIGIAEFPSNEVVWVTALEVVEMTASSAVVTWNGRCRANAPERG</sequence>
<organism evidence="1">
    <name type="scientific">Ralstonia solanacearum</name>
    <name type="common">Pseudomonas solanacearum</name>
    <dbReference type="NCBI Taxonomy" id="305"/>
    <lineage>
        <taxon>Bacteria</taxon>
        <taxon>Pseudomonadati</taxon>
        <taxon>Pseudomonadota</taxon>
        <taxon>Betaproteobacteria</taxon>
        <taxon>Burkholderiales</taxon>
        <taxon>Burkholderiaceae</taxon>
        <taxon>Ralstonia</taxon>
        <taxon>Ralstonia solanacearum species complex</taxon>
    </lineage>
</organism>